<dbReference type="AlphaFoldDB" id="A0A212KB60"/>
<name>A0A212KB60_9DELT</name>
<evidence type="ECO:0000256" key="1">
    <source>
        <dbReference type="SAM" id="SignalP"/>
    </source>
</evidence>
<proteinExistence type="predicted"/>
<feature type="signal peptide" evidence="1">
    <location>
        <begin position="1"/>
        <end position="30"/>
    </location>
</feature>
<sequence>MFLLHAGRRLLFAVLAALVCLPGGASPALAANSSVEQLVAVTGALPSGGRVVIRSGLAWLVEDDPLFSVVARSLAEALIEHGLAVVETAPSLEAPLPKGAESIRSAPVPKHRGRPRRIMSVAEAVARMKAMQLAREGRLPQAAFNGAKKGNGTQLPSLTHQELIRFALSQEDGGPELGGHVSVPGRLPAEVTASDPGIADYAVTVRFSMLWPGSGIPDEPQTMNSNSGLAVGWHLLELACYDLAPVRQGKQPSRVWSAVVQRVAFGMYLRGTLPRMARDAVQDL</sequence>
<dbReference type="EMBL" id="FLUQ01000005">
    <property type="protein sequence ID" value="SBW08848.1"/>
    <property type="molecule type" value="Genomic_DNA"/>
</dbReference>
<reference evidence="2" key="1">
    <citation type="submission" date="2016-04" db="EMBL/GenBank/DDBJ databases">
        <authorList>
            <person name="Evans L.H."/>
            <person name="Alamgir A."/>
            <person name="Owens N."/>
            <person name="Weber N.D."/>
            <person name="Virtaneva K."/>
            <person name="Barbian K."/>
            <person name="Babar A."/>
            <person name="Rosenke K."/>
        </authorList>
    </citation>
    <scope>NUCLEOTIDE SEQUENCE</scope>
    <source>
        <strain evidence="2">86</strain>
    </source>
</reference>
<organism evidence="2">
    <name type="scientific">uncultured delta proteobacterium</name>
    <dbReference type="NCBI Taxonomy" id="34034"/>
    <lineage>
        <taxon>Bacteria</taxon>
        <taxon>Deltaproteobacteria</taxon>
        <taxon>environmental samples</taxon>
    </lineage>
</organism>
<protein>
    <submittedName>
        <fullName evidence="2">Uncharacterized protein</fullName>
    </submittedName>
</protein>
<keyword evidence="1" id="KW-0732">Signal</keyword>
<gene>
    <name evidence="2" type="ORF">KL86DPRO_50005</name>
</gene>
<feature type="chain" id="PRO_5012871819" evidence="1">
    <location>
        <begin position="31"/>
        <end position="284"/>
    </location>
</feature>
<evidence type="ECO:0000313" key="2">
    <source>
        <dbReference type="EMBL" id="SBW08848.1"/>
    </source>
</evidence>
<accession>A0A212KB60</accession>